<evidence type="ECO:0000313" key="1">
    <source>
        <dbReference type="EMBL" id="MFH6603910.1"/>
    </source>
</evidence>
<gene>
    <name evidence="1" type="ORF">ACEZ3G_10520</name>
</gene>
<dbReference type="Proteomes" id="UP001595191">
    <property type="component" value="Unassembled WGS sequence"/>
</dbReference>
<reference evidence="1" key="1">
    <citation type="submission" date="2024-09" db="EMBL/GenBank/DDBJ databases">
        <authorList>
            <person name="Liu J."/>
        </authorList>
    </citation>
    <scope>NUCLEOTIDE SEQUENCE</scope>
    <source>
        <strain evidence="1">NBU2967</strain>
    </source>
</reference>
<proteinExistence type="predicted"/>
<name>A0ACC7LLJ4_9FLAO</name>
<organism evidence="1 2">
    <name type="scientific">Meishania litoralis</name>
    <dbReference type="NCBI Taxonomy" id="3434685"/>
    <lineage>
        <taxon>Bacteria</taxon>
        <taxon>Pseudomonadati</taxon>
        <taxon>Bacteroidota</taxon>
        <taxon>Flavobacteriia</taxon>
        <taxon>Flavobacteriales</taxon>
        <taxon>Flavobacteriaceae</taxon>
        <taxon>Meishania</taxon>
    </lineage>
</organism>
<comment type="caution">
    <text evidence="1">The sequence shown here is derived from an EMBL/GenBank/DDBJ whole genome shotgun (WGS) entry which is preliminary data.</text>
</comment>
<protein>
    <submittedName>
        <fullName evidence="1">Cupin domain-containing protein</fullName>
    </submittedName>
</protein>
<dbReference type="EMBL" id="JBHFPV010000002">
    <property type="protein sequence ID" value="MFH6603910.1"/>
    <property type="molecule type" value="Genomic_DNA"/>
</dbReference>
<evidence type="ECO:0000313" key="2">
    <source>
        <dbReference type="Proteomes" id="UP001595191"/>
    </source>
</evidence>
<accession>A0ACC7LLJ4</accession>
<keyword evidence="2" id="KW-1185">Reference proteome</keyword>
<sequence>MKLNKIHWNEVPVENVTPQMERKLVYGEKIMIARMKFKDGFEVPLHHHESEQISQVLSGTVRFWFGKDKEEVMDLHAGETVVIPANVPHAALMIGDVEGIDTWSPIREDWLDGSDDYLRK</sequence>